<sequence>MNKILIAFFVLLTATFFGQSNDLLEVKGQVSAYISNLEGIYVINLQSEETVFTDENGNFAIKANVGDVLVFSGMQFKRKEVVLCAEDFENKSFKVHLGAIFNELNEVVIRNYSTINAVSLGIIPSNQKSYTAAERKLKSATDLDPSASAGGLAGGSVAFDPLINLISGRTAMLKKELEVEKKEAYMMLLEKMFDKDHFITRLQLPLNYIKGFEYYVVDNQKFTKILEMKNKTTIEFLLAELAPKYKEIIACENE</sequence>
<evidence type="ECO:0000313" key="1">
    <source>
        <dbReference type="EMBL" id="MFA9190960.1"/>
    </source>
</evidence>
<keyword evidence="2" id="KW-1185">Reference proteome</keyword>
<accession>A0ABV4TA33</accession>
<dbReference type="EMBL" id="JBCFQL010000005">
    <property type="protein sequence ID" value="MFA9190960.1"/>
    <property type="molecule type" value="Genomic_DNA"/>
</dbReference>
<reference evidence="1 2" key="1">
    <citation type="submission" date="2024-04" db="EMBL/GenBank/DDBJ databases">
        <title>New Clade of Flavobacterium.</title>
        <authorList>
            <person name="Matos L."/>
            <person name="Proenca D.N."/>
            <person name="Fransisco R.M."/>
            <person name="Chung A.P."/>
            <person name="Maccario L."/>
            <person name="Sorensen S.J."/>
            <person name="Morais P.V."/>
        </authorList>
    </citation>
    <scope>NUCLEOTIDE SEQUENCE [LARGE SCALE GENOMIC DNA]</scope>
    <source>
        <strain evidence="1 2">FZUC8N2.13</strain>
    </source>
</reference>
<evidence type="ECO:0008006" key="3">
    <source>
        <dbReference type="Google" id="ProtNLM"/>
    </source>
</evidence>
<dbReference type="InterPro" id="IPR008969">
    <property type="entry name" value="CarboxyPept-like_regulatory"/>
</dbReference>
<evidence type="ECO:0000313" key="2">
    <source>
        <dbReference type="Proteomes" id="UP001574169"/>
    </source>
</evidence>
<dbReference type="SUPFAM" id="SSF49464">
    <property type="entry name" value="Carboxypeptidase regulatory domain-like"/>
    <property type="match status" value="1"/>
</dbReference>
<proteinExistence type="predicted"/>
<name>A0ABV4TA33_9FLAO</name>
<dbReference type="Proteomes" id="UP001574169">
    <property type="component" value="Unassembled WGS sequence"/>
</dbReference>
<dbReference type="RefSeq" id="WP_373405959.1">
    <property type="nucleotide sequence ID" value="NZ_JBCFQL010000005.1"/>
</dbReference>
<comment type="caution">
    <text evidence="1">The sequence shown here is derived from an EMBL/GenBank/DDBJ whole genome shotgun (WGS) entry which is preliminary data.</text>
</comment>
<protein>
    <recommendedName>
        <fullName evidence="3">CarboxypepD_reg-like domain-containing protein</fullName>
    </recommendedName>
</protein>
<organism evidence="1 2">
    <name type="scientific">Flavobacterium zubiriense</name>
    <dbReference type="NCBI Taxonomy" id="3138075"/>
    <lineage>
        <taxon>Bacteria</taxon>
        <taxon>Pseudomonadati</taxon>
        <taxon>Bacteroidota</taxon>
        <taxon>Flavobacteriia</taxon>
        <taxon>Flavobacteriales</taxon>
        <taxon>Flavobacteriaceae</taxon>
        <taxon>Flavobacterium</taxon>
    </lineage>
</organism>
<gene>
    <name evidence="1" type="ORF">AAGV28_06210</name>
</gene>